<feature type="transmembrane region" description="Helical" evidence="2">
    <location>
        <begin position="6"/>
        <end position="26"/>
    </location>
</feature>
<evidence type="ECO:0000313" key="3">
    <source>
        <dbReference type="EMBL" id="OGI75622.1"/>
    </source>
</evidence>
<protein>
    <recommendedName>
        <fullName evidence="5">Pilus assembly protein PilO</fullName>
    </recommendedName>
</protein>
<dbReference type="Gene3D" id="3.30.70.60">
    <property type="match status" value="1"/>
</dbReference>
<dbReference type="InterPro" id="IPR014717">
    <property type="entry name" value="Transl_elong_EF1B/ribsomal_bS6"/>
</dbReference>
<accession>A0A1F6W1D0</accession>
<dbReference type="EMBL" id="MFUG01000017">
    <property type="protein sequence ID" value="OGI75622.1"/>
    <property type="molecule type" value="Genomic_DNA"/>
</dbReference>
<reference evidence="3 4" key="1">
    <citation type="journal article" date="2016" name="Nat. Commun.">
        <title>Thousands of microbial genomes shed light on interconnected biogeochemical processes in an aquifer system.</title>
        <authorList>
            <person name="Anantharaman K."/>
            <person name="Brown C.T."/>
            <person name="Hug L.A."/>
            <person name="Sharon I."/>
            <person name="Castelle C.J."/>
            <person name="Probst A.J."/>
            <person name="Thomas B.C."/>
            <person name="Singh A."/>
            <person name="Wilkins M.J."/>
            <person name="Karaoz U."/>
            <person name="Brodie E.L."/>
            <person name="Williams K.H."/>
            <person name="Hubbard S.S."/>
            <person name="Banfield J.F."/>
        </authorList>
    </citation>
    <scope>NUCLEOTIDE SEQUENCE [LARGE SCALE GENOMIC DNA]</scope>
</reference>
<evidence type="ECO:0000256" key="1">
    <source>
        <dbReference type="SAM" id="Coils"/>
    </source>
</evidence>
<evidence type="ECO:0000313" key="4">
    <source>
        <dbReference type="Proteomes" id="UP000179275"/>
    </source>
</evidence>
<proteinExistence type="predicted"/>
<sequence length="197" mass="22607">MSRFILPIILIGISIAIFFTFLDPLYSEITERRTEQGSYDEALNNSKALENERDKLTQKYNSISSDNLDKLNKLLPENVDNIRLILEIEKMALPYGMILKDVRYNVVDTSITPPPSGAIQGGYAGTPLRDYGGWDLEFSVAGSYDNFINFTKDLESNLRIVDIMSVEFSSDVSMDPLIFPRESYQYKFKIKTYWLKN</sequence>
<gene>
    <name evidence="3" type="ORF">A3C67_00860</name>
</gene>
<keyword evidence="1" id="KW-0175">Coiled coil</keyword>
<dbReference type="Proteomes" id="UP000179275">
    <property type="component" value="Unassembled WGS sequence"/>
</dbReference>
<dbReference type="STRING" id="1801756.A3C67_00860"/>
<comment type="caution">
    <text evidence="3">The sequence shown here is derived from an EMBL/GenBank/DDBJ whole genome shotgun (WGS) entry which is preliminary data.</text>
</comment>
<name>A0A1F6W1D0_9BACT</name>
<keyword evidence="2" id="KW-1133">Transmembrane helix</keyword>
<keyword evidence="2" id="KW-0812">Transmembrane</keyword>
<keyword evidence="2" id="KW-0472">Membrane</keyword>
<organism evidence="3 4">
    <name type="scientific">Candidatus Nomurabacteria bacterium RIFCSPHIGHO2_02_FULL_42_19</name>
    <dbReference type="NCBI Taxonomy" id="1801756"/>
    <lineage>
        <taxon>Bacteria</taxon>
        <taxon>Candidatus Nomuraibacteriota</taxon>
    </lineage>
</organism>
<feature type="coiled-coil region" evidence="1">
    <location>
        <begin position="39"/>
        <end position="66"/>
    </location>
</feature>
<evidence type="ECO:0000256" key="2">
    <source>
        <dbReference type="SAM" id="Phobius"/>
    </source>
</evidence>
<dbReference type="AlphaFoldDB" id="A0A1F6W1D0"/>
<evidence type="ECO:0008006" key="5">
    <source>
        <dbReference type="Google" id="ProtNLM"/>
    </source>
</evidence>